<gene>
    <name evidence="2" type="ORF">KCQ_12976</name>
</gene>
<sequence length="163" mass="19090">MHALGTYSPMWPLMIFVFLFVVFIVLYCPIYFFICLLVPFKGFSVSYMKHRRRRYAVVHVSLFSRIGHLNKNQLKKFNTAFVSTLDAALQNKRESVIFRSHLMRTSQVQLAENVLSKCGRRYRVSTVALSRVERVGIICQTFLQEWRLVTIPHRGVMIVVMAR</sequence>
<accession>M4GWW8</accession>
<keyword evidence="1" id="KW-1133">Transmembrane helix</keyword>
<protein>
    <submittedName>
        <fullName evidence="2">Uncharacterized protein</fullName>
    </submittedName>
</protein>
<organism evidence="2">
    <name type="scientific">Pectobacterium atrosepticum</name>
    <name type="common">Erwinia carotovora subsp. atroseptica</name>
    <dbReference type="NCBI Taxonomy" id="29471"/>
    <lineage>
        <taxon>Bacteria</taxon>
        <taxon>Pseudomonadati</taxon>
        <taxon>Pseudomonadota</taxon>
        <taxon>Gammaproteobacteria</taxon>
        <taxon>Enterobacterales</taxon>
        <taxon>Pectobacteriaceae</taxon>
        <taxon>Pectobacterium</taxon>
    </lineage>
</organism>
<reference evidence="2" key="1">
    <citation type="submission" date="2012-03" db="EMBL/GenBank/DDBJ databases">
        <title>First horizontally acquired island (HAI) in Pectobacterium atrosepticum type strain ICMP1526 encoding coronafacic acid (cfa) biosynthetic cluster.</title>
        <authorList>
            <person name="Panda P."/>
            <person name="Fiers M.W.E.J."/>
            <person name="Pitman A.R."/>
        </authorList>
    </citation>
    <scope>NUCLEOTIDE SEQUENCE</scope>
    <source>
        <strain evidence="2">ICMP1526</strain>
    </source>
</reference>
<keyword evidence="1" id="KW-0812">Transmembrane</keyword>
<dbReference type="OMA" id="FFRSHLM"/>
<keyword evidence="1" id="KW-0472">Membrane</keyword>
<feature type="transmembrane region" description="Helical" evidence="1">
    <location>
        <begin position="13"/>
        <end position="43"/>
    </location>
</feature>
<proteinExistence type="predicted"/>
<evidence type="ECO:0000313" key="2">
    <source>
        <dbReference type="EMBL" id="AFH56839.1"/>
    </source>
</evidence>
<dbReference type="AlphaFoldDB" id="M4GWW8"/>
<name>M4GWW8_PECAT</name>
<dbReference type="EMBL" id="JQ771054">
    <property type="protein sequence ID" value="AFH56839.1"/>
    <property type="molecule type" value="Genomic_DNA"/>
</dbReference>
<evidence type="ECO:0000256" key="1">
    <source>
        <dbReference type="SAM" id="Phobius"/>
    </source>
</evidence>